<feature type="transmembrane region" description="Helical" evidence="2">
    <location>
        <begin position="41"/>
        <end position="62"/>
    </location>
</feature>
<name>A0AAD6VS50_9AGAR</name>
<dbReference type="EMBL" id="JARJCW010000018">
    <property type="protein sequence ID" value="KAJ7214875.1"/>
    <property type="molecule type" value="Genomic_DNA"/>
</dbReference>
<feature type="transmembrane region" description="Helical" evidence="2">
    <location>
        <begin position="202"/>
        <end position="221"/>
    </location>
</feature>
<feature type="transmembrane region" description="Helical" evidence="2">
    <location>
        <begin position="74"/>
        <end position="91"/>
    </location>
</feature>
<accession>A0AAD6VS50</accession>
<feature type="region of interest" description="Disordered" evidence="1">
    <location>
        <begin position="163"/>
        <end position="183"/>
    </location>
</feature>
<feature type="compositionally biased region" description="Low complexity" evidence="1">
    <location>
        <begin position="164"/>
        <end position="181"/>
    </location>
</feature>
<comment type="caution">
    <text evidence="3">The sequence shown here is derived from an EMBL/GenBank/DDBJ whole genome shotgun (WGS) entry which is preliminary data.</text>
</comment>
<proteinExistence type="predicted"/>
<reference evidence="3" key="1">
    <citation type="submission" date="2023-03" db="EMBL/GenBank/DDBJ databases">
        <title>Massive genome expansion in bonnet fungi (Mycena s.s.) driven by repeated elements and novel gene families across ecological guilds.</title>
        <authorList>
            <consortium name="Lawrence Berkeley National Laboratory"/>
            <person name="Harder C.B."/>
            <person name="Miyauchi S."/>
            <person name="Viragh M."/>
            <person name="Kuo A."/>
            <person name="Thoen E."/>
            <person name="Andreopoulos B."/>
            <person name="Lu D."/>
            <person name="Skrede I."/>
            <person name="Drula E."/>
            <person name="Henrissat B."/>
            <person name="Morin E."/>
            <person name="Kohler A."/>
            <person name="Barry K."/>
            <person name="LaButti K."/>
            <person name="Morin E."/>
            <person name="Salamov A."/>
            <person name="Lipzen A."/>
            <person name="Mereny Z."/>
            <person name="Hegedus B."/>
            <person name="Baldrian P."/>
            <person name="Stursova M."/>
            <person name="Weitz H."/>
            <person name="Taylor A."/>
            <person name="Grigoriev I.V."/>
            <person name="Nagy L.G."/>
            <person name="Martin F."/>
            <person name="Kauserud H."/>
        </authorList>
    </citation>
    <scope>NUCLEOTIDE SEQUENCE</scope>
    <source>
        <strain evidence="3">9144</strain>
    </source>
</reference>
<feature type="region of interest" description="Disordered" evidence="1">
    <location>
        <begin position="237"/>
        <end position="289"/>
    </location>
</feature>
<keyword evidence="2" id="KW-1133">Transmembrane helix</keyword>
<sequence>MGFSYRYLRLSFLVTTIVFGLTALAMGGAVIGASGDDSPTYAALALATGALTLLTIPIMIALEILLPDGPMSMIVVEIPLLGVLSVLWLAVGADAAQGLQTHHDQSDNGINGDPSGINSPASGICVPQPQAQSDFSQSNFNQRSASLLGRALRAIASRVGDFDTGTNTNTNTNTGTNTGTNEPKDVVSIVCAETKVITSFGFLVWFFLMLYIITVIIVALTRKHKGVWTSSVANLNTPQPARAEKSPVDPAYGSYPPPAQQNSSYTYPPPLEQHHTGTGGSVQIGTVHG</sequence>
<evidence type="ECO:0000256" key="2">
    <source>
        <dbReference type="SAM" id="Phobius"/>
    </source>
</evidence>
<protein>
    <recommendedName>
        <fullName evidence="5">MARVEL domain-containing protein</fullName>
    </recommendedName>
</protein>
<feature type="compositionally biased region" description="Gly residues" evidence="1">
    <location>
        <begin position="277"/>
        <end position="289"/>
    </location>
</feature>
<evidence type="ECO:0000313" key="4">
    <source>
        <dbReference type="Proteomes" id="UP001219525"/>
    </source>
</evidence>
<dbReference type="AlphaFoldDB" id="A0AAD6VS50"/>
<gene>
    <name evidence="3" type="ORF">GGX14DRAFT_609601</name>
</gene>
<keyword evidence="4" id="KW-1185">Reference proteome</keyword>
<evidence type="ECO:0000313" key="3">
    <source>
        <dbReference type="EMBL" id="KAJ7214875.1"/>
    </source>
</evidence>
<evidence type="ECO:0000256" key="1">
    <source>
        <dbReference type="SAM" id="MobiDB-lite"/>
    </source>
</evidence>
<organism evidence="3 4">
    <name type="scientific">Mycena pura</name>
    <dbReference type="NCBI Taxonomy" id="153505"/>
    <lineage>
        <taxon>Eukaryota</taxon>
        <taxon>Fungi</taxon>
        <taxon>Dikarya</taxon>
        <taxon>Basidiomycota</taxon>
        <taxon>Agaricomycotina</taxon>
        <taxon>Agaricomycetes</taxon>
        <taxon>Agaricomycetidae</taxon>
        <taxon>Agaricales</taxon>
        <taxon>Marasmiineae</taxon>
        <taxon>Mycenaceae</taxon>
        <taxon>Mycena</taxon>
    </lineage>
</organism>
<dbReference type="Proteomes" id="UP001219525">
    <property type="component" value="Unassembled WGS sequence"/>
</dbReference>
<feature type="transmembrane region" description="Helical" evidence="2">
    <location>
        <begin position="12"/>
        <end position="35"/>
    </location>
</feature>
<keyword evidence="2" id="KW-0812">Transmembrane</keyword>
<keyword evidence="2" id="KW-0472">Membrane</keyword>
<evidence type="ECO:0008006" key="5">
    <source>
        <dbReference type="Google" id="ProtNLM"/>
    </source>
</evidence>